<sequence>MSTIVETKNLHLADVKDSFTLKINKNVVILGPDAYGRYTDVNATGSWISRDRISNLRNASVVTIPKVIKKTKVGSVTMYDTTLGTGFKPNSTPLAEVVANGLMAFAVDRYERQLDPHYDLRNRLRNLTGPSATSEPAKLLKEAVKAGLLKLD</sequence>
<evidence type="ECO:0000313" key="1">
    <source>
        <dbReference type="EMBL" id="MDE8648146.1"/>
    </source>
</evidence>
<dbReference type="Proteomes" id="UP001217325">
    <property type="component" value="Unassembled WGS sequence"/>
</dbReference>
<organism evidence="1 2">
    <name type="scientific">Rhodococcus qingshengii</name>
    <dbReference type="NCBI Taxonomy" id="334542"/>
    <lineage>
        <taxon>Bacteria</taxon>
        <taxon>Bacillati</taxon>
        <taxon>Actinomycetota</taxon>
        <taxon>Actinomycetes</taxon>
        <taxon>Mycobacteriales</taxon>
        <taxon>Nocardiaceae</taxon>
        <taxon>Rhodococcus</taxon>
        <taxon>Rhodococcus erythropolis group</taxon>
    </lineage>
</organism>
<gene>
    <name evidence="1" type="ORF">PXH69_24570</name>
</gene>
<name>A0AAW6LPR6_RHOSG</name>
<dbReference type="AlphaFoldDB" id="A0AAW6LPR6"/>
<accession>A0AAW6LPR6</accession>
<reference evidence="1" key="1">
    <citation type="submission" date="2023-02" db="EMBL/GenBank/DDBJ databases">
        <title>A novel hydrolase synthesized by Rhodococcus erythropolis HQ is responsible for the detoxification of Zearalenone.</title>
        <authorList>
            <person name="Hu J."/>
            <person name="Xu J."/>
        </authorList>
    </citation>
    <scope>NUCLEOTIDE SEQUENCE</scope>
    <source>
        <strain evidence="1">HQ</strain>
    </source>
</reference>
<comment type="caution">
    <text evidence="1">The sequence shown here is derived from an EMBL/GenBank/DDBJ whole genome shotgun (WGS) entry which is preliminary data.</text>
</comment>
<protein>
    <submittedName>
        <fullName evidence="1">Uncharacterized protein</fullName>
    </submittedName>
</protein>
<dbReference type="EMBL" id="JARDXE010000017">
    <property type="protein sequence ID" value="MDE8648146.1"/>
    <property type="molecule type" value="Genomic_DNA"/>
</dbReference>
<evidence type="ECO:0000313" key="2">
    <source>
        <dbReference type="Proteomes" id="UP001217325"/>
    </source>
</evidence>
<proteinExistence type="predicted"/>
<dbReference type="RefSeq" id="WP_275232384.1">
    <property type="nucleotide sequence ID" value="NZ_JARDXE010000017.1"/>
</dbReference>